<evidence type="ECO:0000259" key="9">
    <source>
        <dbReference type="PROSITE" id="PS50928"/>
    </source>
</evidence>
<dbReference type="Pfam" id="PF00528">
    <property type="entry name" value="BPD_transp_1"/>
    <property type="match status" value="1"/>
</dbReference>
<feature type="transmembrane region" description="Helical" evidence="7">
    <location>
        <begin position="167"/>
        <end position="184"/>
    </location>
</feature>
<comment type="caution">
    <text evidence="10">The sequence shown here is derived from an EMBL/GenBank/DDBJ whole genome shotgun (WGS) entry which is preliminary data.</text>
</comment>
<dbReference type="SUPFAM" id="SSF161098">
    <property type="entry name" value="MetI-like"/>
    <property type="match status" value="1"/>
</dbReference>
<dbReference type="InterPro" id="IPR035906">
    <property type="entry name" value="MetI-like_sf"/>
</dbReference>
<feature type="transmembrane region" description="Helical" evidence="7">
    <location>
        <begin position="277"/>
        <end position="299"/>
    </location>
</feature>
<evidence type="ECO:0000256" key="4">
    <source>
        <dbReference type="ARBA" id="ARBA00022692"/>
    </source>
</evidence>
<dbReference type="InterPro" id="IPR000515">
    <property type="entry name" value="MetI-like"/>
</dbReference>
<dbReference type="CDD" id="cd06261">
    <property type="entry name" value="TM_PBP2"/>
    <property type="match status" value="1"/>
</dbReference>
<organism evidence="10 11">
    <name type="scientific">Nocardia bhagyanarayanae</name>
    <dbReference type="NCBI Taxonomy" id="1215925"/>
    <lineage>
        <taxon>Bacteria</taxon>
        <taxon>Bacillati</taxon>
        <taxon>Actinomycetota</taxon>
        <taxon>Actinomycetes</taxon>
        <taxon>Mycobacteriales</taxon>
        <taxon>Nocardiaceae</taxon>
        <taxon>Nocardia</taxon>
    </lineage>
</organism>
<protein>
    <submittedName>
        <fullName evidence="10">Peptide/nickel transport system permease protein</fullName>
    </submittedName>
</protein>
<feature type="transmembrane region" description="Helical" evidence="7">
    <location>
        <begin position="105"/>
        <end position="125"/>
    </location>
</feature>
<dbReference type="InterPro" id="IPR050366">
    <property type="entry name" value="BP-dependent_transpt_permease"/>
</dbReference>
<evidence type="ECO:0000313" key="10">
    <source>
        <dbReference type="EMBL" id="TQM28985.1"/>
    </source>
</evidence>
<feature type="domain" description="ABC transmembrane type-1" evidence="9">
    <location>
        <begin position="102"/>
        <end position="300"/>
    </location>
</feature>
<comment type="similarity">
    <text evidence="7">Belongs to the binding-protein-dependent transport system permease family.</text>
</comment>
<keyword evidence="6 7" id="KW-0472">Membrane</keyword>
<dbReference type="PANTHER" id="PTHR43386:SF1">
    <property type="entry name" value="D,D-DIPEPTIDE TRANSPORT SYSTEM PERMEASE PROTEIN DDPC-RELATED"/>
    <property type="match status" value="1"/>
</dbReference>
<dbReference type="GO" id="GO:0005886">
    <property type="term" value="C:plasma membrane"/>
    <property type="evidence" value="ECO:0007669"/>
    <property type="project" value="UniProtKB-SubCell"/>
</dbReference>
<evidence type="ECO:0000313" key="11">
    <source>
        <dbReference type="Proteomes" id="UP000316331"/>
    </source>
</evidence>
<evidence type="ECO:0000256" key="6">
    <source>
        <dbReference type="ARBA" id="ARBA00023136"/>
    </source>
</evidence>
<evidence type="ECO:0000256" key="3">
    <source>
        <dbReference type="ARBA" id="ARBA00022475"/>
    </source>
</evidence>
<reference evidence="10 11" key="1">
    <citation type="submission" date="2019-06" db="EMBL/GenBank/DDBJ databases">
        <title>Sequencing the genomes of 1000 actinobacteria strains.</title>
        <authorList>
            <person name="Klenk H.-P."/>
        </authorList>
    </citation>
    <scope>NUCLEOTIDE SEQUENCE [LARGE SCALE GENOMIC DNA]</scope>
    <source>
        <strain evidence="10 11">DSM 103495</strain>
    </source>
</reference>
<feature type="transmembrane region" description="Helical" evidence="7">
    <location>
        <begin position="137"/>
        <end position="161"/>
    </location>
</feature>
<feature type="compositionally biased region" description="Low complexity" evidence="8">
    <location>
        <begin position="426"/>
        <end position="438"/>
    </location>
</feature>
<keyword evidence="5 7" id="KW-1133">Transmembrane helix</keyword>
<keyword evidence="3" id="KW-1003">Cell membrane</keyword>
<evidence type="ECO:0000256" key="8">
    <source>
        <dbReference type="SAM" id="MobiDB-lite"/>
    </source>
</evidence>
<evidence type="ECO:0000256" key="2">
    <source>
        <dbReference type="ARBA" id="ARBA00022448"/>
    </source>
</evidence>
<dbReference type="AlphaFoldDB" id="A0A543F575"/>
<evidence type="ECO:0000256" key="1">
    <source>
        <dbReference type="ARBA" id="ARBA00004651"/>
    </source>
</evidence>
<evidence type="ECO:0000256" key="7">
    <source>
        <dbReference type="RuleBase" id="RU363032"/>
    </source>
</evidence>
<evidence type="ECO:0000256" key="5">
    <source>
        <dbReference type="ARBA" id="ARBA00022989"/>
    </source>
</evidence>
<feature type="transmembrane region" description="Helical" evidence="7">
    <location>
        <begin position="36"/>
        <end position="59"/>
    </location>
</feature>
<dbReference type="EMBL" id="VFPG01000001">
    <property type="protein sequence ID" value="TQM28985.1"/>
    <property type="molecule type" value="Genomic_DNA"/>
</dbReference>
<feature type="transmembrane region" description="Helical" evidence="7">
    <location>
        <begin position="230"/>
        <end position="255"/>
    </location>
</feature>
<dbReference type="Gene3D" id="1.10.3720.10">
    <property type="entry name" value="MetI-like"/>
    <property type="match status" value="1"/>
</dbReference>
<gene>
    <name evidence="10" type="ORF">FB390_0570</name>
</gene>
<sequence>MTAPELVTEPTAVLAPSRRGRFGLRLFSMTAGMQRVTLILGLVLIAGFLFVALFAPLLAPYGLAQTTENGVGFGQYQPPSAQHWFGTTVAQEDVFSRVLYGARTALWVIVVSLVLSLFVGVPLGLVSGYVGRWLDRVLVTVMDALYAFPTLLLAIVVSIVVSGGESSGFGGVLSAAVAITTIFVPQYFRVVRNATVAVKQEPYVDAARVTGASTVRILFRHILANVTQSLPVIVTLNGAEAILTLAGLGFLGFGIESTQAAEWGFDLNKSLAAVSNGIWWTAVFPGTAIVLVVLGMTLVGESLNEVLNPLLRTRRTAAPVAVGSDVVVGATGEPEMPVAEDGSDVDPAVDGALSAPDGRSVESDGGAGSAPDSAPVRSDGGTESVPEGVSVVPDGDAGSVPGHDLVGSDGDAGHAPDGDPVEADEGAGAAPDGDPVVPKGSAEQVAGDNVSSRREGGHA</sequence>
<keyword evidence="4 7" id="KW-0812">Transmembrane</keyword>
<dbReference type="GO" id="GO:0055085">
    <property type="term" value="P:transmembrane transport"/>
    <property type="evidence" value="ECO:0007669"/>
    <property type="project" value="InterPro"/>
</dbReference>
<dbReference type="PROSITE" id="PS50928">
    <property type="entry name" value="ABC_TM1"/>
    <property type="match status" value="1"/>
</dbReference>
<feature type="region of interest" description="Disordered" evidence="8">
    <location>
        <begin position="333"/>
        <end position="459"/>
    </location>
</feature>
<dbReference type="PANTHER" id="PTHR43386">
    <property type="entry name" value="OLIGOPEPTIDE TRANSPORT SYSTEM PERMEASE PROTEIN APPC"/>
    <property type="match status" value="1"/>
</dbReference>
<dbReference type="Proteomes" id="UP000316331">
    <property type="component" value="Unassembled WGS sequence"/>
</dbReference>
<accession>A0A543F575</accession>
<name>A0A543F575_9NOCA</name>
<keyword evidence="2 7" id="KW-0813">Transport</keyword>
<comment type="subcellular location">
    <subcellularLocation>
        <location evidence="1 7">Cell membrane</location>
        <topology evidence="1 7">Multi-pass membrane protein</topology>
    </subcellularLocation>
</comment>
<proteinExistence type="inferred from homology"/>
<keyword evidence="11" id="KW-1185">Reference proteome</keyword>
<dbReference type="OrthoDB" id="9812701at2"/>